<dbReference type="PROSITE" id="PS51379">
    <property type="entry name" value="4FE4S_FER_2"/>
    <property type="match status" value="3"/>
</dbReference>
<organism evidence="7 8">
    <name type="scientific">Pseudomarimonas arenosa</name>
    <dbReference type="NCBI Taxonomy" id="2774145"/>
    <lineage>
        <taxon>Bacteria</taxon>
        <taxon>Pseudomonadati</taxon>
        <taxon>Pseudomonadota</taxon>
        <taxon>Gammaproteobacteria</taxon>
        <taxon>Lysobacterales</taxon>
        <taxon>Lysobacteraceae</taxon>
        <taxon>Pseudomarimonas</taxon>
    </lineage>
</organism>
<gene>
    <name evidence="7" type="primary">napF</name>
    <name evidence="7" type="ORF">IFO71_17095</name>
</gene>
<evidence type="ECO:0000256" key="3">
    <source>
        <dbReference type="ARBA" id="ARBA00022737"/>
    </source>
</evidence>
<keyword evidence="3" id="KW-0677">Repeat</keyword>
<dbReference type="EMBL" id="JACYTR010000052">
    <property type="protein sequence ID" value="MBD8527462.1"/>
    <property type="molecule type" value="Genomic_DNA"/>
</dbReference>
<protein>
    <submittedName>
        <fullName evidence="7">Ferredoxin-type protein NapF</fullName>
    </submittedName>
</protein>
<dbReference type="InterPro" id="IPR050572">
    <property type="entry name" value="Fe-S_Ferredoxin"/>
</dbReference>
<evidence type="ECO:0000256" key="2">
    <source>
        <dbReference type="ARBA" id="ARBA00022723"/>
    </source>
</evidence>
<feature type="domain" description="4Fe-4S ferredoxin-type" evidence="6">
    <location>
        <begin position="28"/>
        <end position="58"/>
    </location>
</feature>
<dbReference type="GO" id="GO:0051539">
    <property type="term" value="F:4 iron, 4 sulfur cluster binding"/>
    <property type="evidence" value="ECO:0007669"/>
    <property type="project" value="UniProtKB-KW"/>
</dbReference>
<dbReference type="PANTHER" id="PTHR43687">
    <property type="entry name" value="ADENYLYLSULFATE REDUCTASE, BETA SUBUNIT"/>
    <property type="match status" value="1"/>
</dbReference>
<proteinExistence type="predicted"/>
<evidence type="ECO:0000256" key="4">
    <source>
        <dbReference type="ARBA" id="ARBA00023004"/>
    </source>
</evidence>
<evidence type="ECO:0000313" key="7">
    <source>
        <dbReference type="EMBL" id="MBD8527462.1"/>
    </source>
</evidence>
<dbReference type="Proteomes" id="UP000613768">
    <property type="component" value="Unassembled WGS sequence"/>
</dbReference>
<keyword evidence="5" id="KW-0411">Iron-sulfur</keyword>
<keyword evidence="1" id="KW-0004">4Fe-4S</keyword>
<dbReference type="RefSeq" id="WP_192030881.1">
    <property type="nucleotide sequence ID" value="NZ_JACYTR010000052.1"/>
</dbReference>
<dbReference type="InterPro" id="IPR017896">
    <property type="entry name" value="4Fe4S_Fe-S-bd"/>
</dbReference>
<feature type="domain" description="4Fe-4S ferredoxin-type" evidence="6">
    <location>
        <begin position="59"/>
        <end position="90"/>
    </location>
</feature>
<dbReference type="CDD" id="cd10564">
    <property type="entry name" value="NapF_like"/>
    <property type="match status" value="1"/>
</dbReference>
<dbReference type="Pfam" id="PF13187">
    <property type="entry name" value="Fer4_9"/>
    <property type="match status" value="1"/>
</dbReference>
<sequence>MSALPNLGRRAWLRGEQHPGEALRPPPAIAEADFLDRCTRCDACLRACPEQVLVRGDGGWPEFNPQLGECSFCMDCSAACTEGALDPAAARPWLFTAKLDVEGCLARQGVHCQTCRDACSHRALQFVISSQPVPPRVQSDFCTGCGGCVAVCPSNALRLEQP</sequence>
<feature type="domain" description="4Fe-4S ferredoxin-type" evidence="6">
    <location>
        <begin position="133"/>
        <end position="162"/>
    </location>
</feature>
<dbReference type="SUPFAM" id="SSF54862">
    <property type="entry name" value="4Fe-4S ferredoxins"/>
    <property type="match status" value="1"/>
</dbReference>
<evidence type="ECO:0000256" key="5">
    <source>
        <dbReference type="ARBA" id="ARBA00023014"/>
    </source>
</evidence>
<dbReference type="PROSITE" id="PS00198">
    <property type="entry name" value="4FE4S_FER_1"/>
    <property type="match status" value="2"/>
</dbReference>
<accession>A0AAW3ZQV6</accession>
<evidence type="ECO:0000259" key="6">
    <source>
        <dbReference type="PROSITE" id="PS51379"/>
    </source>
</evidence>
<keyword evidence="4" id="KW-0408">Iron</keyword>
<dbReference type="Pfam" id="PF12838">
    <property type="entry name" value="Fer4_7"/>
    <property type="match status" value="1"/>
</dbReference>
<name>A0AAW3ZQV6_9GAMM</name>
<dbReference type="NCBIfam" id="TIGR00402">
    <property type="entry name" value="napF"/>
    <property type="match status" value="1"/>
</dbReference>
<dbReference type="PANTHER" id="PTHR43687:SF1">
    <property type="entry name" value="FERREDOXIN III"/>
    <property type="match status" value="1"/>
</dbReference>
<dbReference type="GO" id="GO:0046872">
    <property type="term" value="F:metal ion binding"/>
    <property type="evidence" value="ECO:0007669"/>
    <property type="project" value="UniProtKB-KW"/>
</dbReference>
<dbReference type="Gene3D" id="3.30.70.20">
    <property type="match status" value="2"/>
</dbReference>
<evidence type="ECO:0000313" key="8">
    <source>
        <dbReference type="Proteomes" id="UP000613768"/>
    </source>
</evidence>
<evidence type="ECO:0000256" key="1">
    <source>
        <dbReference type="ARBA" id="ARBA00022485"/>
    </source>
</evidence>
<dbReference type="AlphaFoldDB" id="A0AAW3ZQV6"/>
<reference evidence="7 8" key="1">
    <citation type="submission" date="2020-09" db="EMBL/GenBank/DDBJ databases">
        <title>Pseudoxanthomonas sp. CAU 1598 isolated from sand of Yaerae Beach.</title>
        <authorList>
            <person name="Kim W."/>
        </authorList>
    </citation>
    <scope>NUCLEOTIDE SEQUENCE [LARGE SCALE GENOMIC DNA]</scope>
    <source>
        <strain evidence="7 8">CAU 1598</strain>
    </source>
</reference>
<comment type="caution">
    <text evidence="7">The sequence shown here is derived from an EMBL/GenBank/DDBJ whole genome shotgun (WGS) entry which is preliminary data.</text>
</comment>
<dbReference type="InterPro" id="IPR004496">
    <property type="entry name" value="NapF"/>
</dbReference>
<keyword evidence="2" id="KW-0479">Metal-binding</keyword>
<keyword evidence="8" id="KW-1185">Reference proteome</keyword>
<dbReference type="InterPro" id="IPR017900">
    <property type="entry name" value="4Fe4S_Fe_S_CS"/>
</dbReference>